<organism evidence="2 3">
    <name type="scientific">Palleronia pontilimi</name>
    <dbReference type="NCBI Taxonomy" id="1964209"/>
    <lineage>
        <taxon>Bacteria</taxon>
        <taxon>Pseudomonadati</taxon>
        <taxon>Pseudomonadota</taxon>
        <taxon>Alphaproteobacteria</taxon>
        <taxon>Rhodobacterales</taxon>
        <taxon>Roseobacteraceae</taxon>
        <taxon>Palleronia</taxon>
    </lineage>
</organism>
<dbReference type="AlphaFoldDB" id="A0A934IAT9"/>
<gene>
    <name evidence="2" type="ORF">ILP92_13030</name>
</gene>
<name>A0A934IAT9_9RHOB</name>
<feature type="region of interest" description="Disordered" evidence="1">
    <location>
        <begin position="117"/>
        <end position="158"/>
    </location>
</feature>
<accession>A0A934IAT9</accession>
<reference evidence="2" key="1">
    <citation type="submission" date="2020-12" db="EMBL/GenBank/DDBJ databases">
        <title>Bacterial taxonomy.</title>
        <authorList>
            <person name="Pan X."/>
        </authorList>
    </citation>
    <scope>NUCLEOTIDE SEQUENCE</scope>
    <source>
        <strain evidence="2">KCTC 52957</strain>
    </source>
</reference>
<feature type="compositionally biased region" description="Pro residues" evidence="1">
    <location>
        <begin position="129"/>
        <end position="150"/>
    </location>
</feature>
<evidence type="ECO:0000313" key="2">
    <source>
        <dbReference type="EMBL" id="MBJ3763674.1"/>
    </source>
</evidence>
<protein>
    <submittedName>
        <fullName evidence="2">Uncharacterized protein</fullName>
    </submittedName>
</protein>
<dbReference type="RefSeq" id="WP_198916849.1">
    <property type="nucleotide sequence ID" value="NZ_JAEKPD010000013.1"/>
</dbReference>
<evidence type="ECO:0000256" key="1">
    <source>
        <dbReference type="SAM" id="MobiDB-lite"/>
    </source>
</evidence>
<comment type="caution">
    <text evidence="2">The sequence shown here is derived from an EMBL/GenBank/DDBJ whole genome shotgun (WGS) entry which is preliminary data.</text>
</comment>
<evidence type="ECO:0000313" key="3">
    <source>
        <dbReference type="Proteomes" id="UP000642488"/>
    </source>
</evidence>
<proteinExistence type="predicted"/>
<dbReference type="Proteomes" id="UP000642488">
    <property type="component" value="Unassembled WGS sequence"/>
</dbReference>
<keyword evidence="3" id="KW-1185">Reference proteome</keyword>
<sequence>MTHSEFAHQDPFPAASRYPALRSVLREDLVGLSDSELAEAAYHVVPGVDLDALELDLRNIGRGLSQGLRSVGRVAGQAAPGALSGAMQGATMGAALGPYGMLAGAALGALGGGAMSYRQSQQARRQGPSPAPIPAQPSPAQPRPAAPSPMMPQHRAPQAQAATLQLLQLLSRPEIIQALMALGAGALGRQSVPVGRMQTPVRPEAVLEVLPYACAAGAGTGYGEAAAFPDGAAIWQALAETDPATHPFTAALDALVYQAPDPASVFDTWNEDYGPTFPHG</sequence>
<dbReference type="EMBL" id="JAEKPD010000013">
    <property type="protein sequence ID" value="MBJ3763674.1"/>
    <property type="molecule type" value="Genomic_DNA"/>
</dbReference>